<evidence type="ECO:0000256" key="5">
    <source>
        <dbReference type="ARBA" id="ARBA00023251"/>
    </source>
</evidence>
<reference evidence="8 9" key="1">
    <citation type="submission" date="2018-07" db="EMBL/GenBank/DDBJ databases">
        <title>Draft genome of the type strain Streptomyces armeniacus ATCC 15676.</title>
        <authorList>
            <person name="Labana P."/>
            <person name="Gosse J.T."/>
            <person name="Boddy C.N."/>
        </authorList>
    </citation>
    <scope>NUCLEOTIDE SEQUENCE [LARGE SCALE GENOMIC DNA]</scope>
    <source>
        <strain evidence="8 9">ATCC 15676</strain>
    </source>
</reference>
<keyword evidence="6" id="KW-0813">Transport</keyword>
<proteinExistence type="inferred from homology"/>
<keyword evidence="3 6" id="KW-1133">Transmembrane helix</keyword>
<evidence type="ECO:0000256" key="3">
    <source>
        <dbReference type="ARBA" id="ARBA00022989"/>
    </source>
</evidence>
<keyword evidence="6" id="KW-1003">Cell membrane</keyword>
<sequence length="278" mass="28912">MAVRAGLQRGRIEFRQYATSGQDIWSALFTPVVSLIVMYVLRDSTVPGTDFSLGTQSVPGILGLNVVLTGLVGLAMALAMDREDGTVLRAKATPNGVPGYLTGKVVSRAAVTVVSLFVALVPAAFLFDGMELGGAASWLTLAWVLALGLAATLPLGAMAGALAGSVQSLGFVWLLMMGLVGVSGVFYPVTALPGWLQLVAQVFPVYWLGLGLRSALLPDALAAAEAGDSWRHLETAGVLGVWAVVGLLTAPAVLRRMARRESGAAVAAGREKALQRQV</sequence>
<feature type="transmembrane region" description="Helical" evidence="6">
    <location>
        <begin position="139"/>
        <end position="163"/>
    </location>
</feature>
<feature type="transmembrane region" description="Helical" evidence="6">
    <location>
        <begin position="24"/>
        <end position="41"/>
    </location>
</feature>
<keyword evidence="4 6" id="KW-0472">Membrane</keyword>
<dbReference type="PROSITE" id="PS51012">
    <property type="entry name" value="ABC_TM2"/>
    <property type="match status" value="1"/>
</dbReference>
<evidence type="ECO:0000313" key="8">
    <source>
        <dbReference type="EMBL" id="AXK37232.1"/>
    </source>
</evidence>
<dbReference type="InterPro" id="IPR047817">
    <property type="entry name" value="ABC2_TM_bact-type"/>
</dbReference>
<keyword evidence="9" id="KW-1185">Reference proteome</keyword>
<evidence type="ECO:0000256" key="2">
    <source>
        <dbReference type="ARBA" id="ARBA00022692"/>
    </source>
</evidence>
<dbReference type="PANTHER" id="PTHR43229:SF2">
    <property type="entry name" value="NODULATION PROTEIN J"/>
    <property type="match status" value="1"/>
</dbReference>
<organism evidence="8 9">
    <name type="scientific">Streptomyces armeniacus</name>
    <dbReference type="NCBI Taxonomy" id="83291"/>
    <lineage>
        <taxon>Bacteria</taxon>
        <taxon>Bacillati</taxon>
        <taxon>Actinomycetota</taxon>
        <taxon>Actinomycetes</taxon>
        <taxon>Kitasatosporales</taxon>
        <taxon>Streptomycetaceae</taxon>
        <taxon>Streptomyces</taxon>
    </lineage>
</organism>
<protein>
    <recommendedName>
        <fullName evidence="6">Transport permease protein</fullName>
    </recommendedName>
</protein>
<dbReference type="InterPro" id="IPR000412">
    <property type="entry name" value="ABC_2_transport"/>
</dbReference>
<feature type="transmembrane region" description="Helical" evidence="6">
    <location>
        <begin position="61"/>
        <end position="80"/>
    </location>
</feature>
<evidence type="ECO:0000256" key="1">
    <source>
        <dbReference type="ARBA" id="ARBA00004141"/>
    </source>
</evidence>
<dbReference type="Proteomes" id="UP000254425">
    <property type="component" value="Chromosome"/>
</dbReference>
<keyword evidence="2 6" id="KW-0812">Transmembrane</keyword>
<feature type="transmembrane region" description="Helical" evidence="6">
    <location>
        <begin position="236"/>
        <end position="254"/>
    </location>
</feature>
<comment type="subcellular location">
    <subcellularLocation>
        <location evidence="6">Cell membrane</location>
        <topology evidence="6">Multi-pass membrane protein</topology>
    </subcellularLocation>
    <subcellularLocation>
        <location evidence="1">Membrane</location>
        <topology evidence="1">Multi-pass membrane protein</topology>
    </subcellularLocation>
</comment>
<evidence type="ECO:0000259" key="7">
    <source>
        <dbReference type="PROSITE" id="PS51012"/>
    </source>
</evidence>
<dbReference type="AlphaFoldDB" id="A0A345Y016"/>
<evidence type="ECO:0000256" key="6">
    <source>
        <dbReference type="RuleBase" id="RU361157"/>
    </source>
</evidence>
<name>A0A345Y016_9ACTN</name>
<evidence type="ECO:0000313" key="9">
    <source>
        <dbReference type="Proteomes" id="UP000254425"/>
    </source>
</evidence>
<feature type="transmembrane region" description="Helical" evidence="6">
    <location>
        <begin position="105"/>
        <end position="127"/>
    </location>
</feature>
<gene>
    <name evidence="8" type="ORF">DVA86_10215</name>
</gene>
<dbReference type="GO" id="GO:0043190">
    <property type="term" value="C:ATP-binding cassette (ABC) transporter complex"/>
    <property type="evidence" value="ECO:0007669"/>
    <property type="project" value="InterPro"/>
</dbReference>
<dbReference type="KEGG" id="sarm:DVA86_10215"/>
<feature type="domain" description="ABC transmembrane type-2" evidence="7">
    <location>
        <begin position="22"/>
        <end position="257"/>
    </location>
</feature>
<accession>A0A345Y016</accession>
<dbReference type="PIRSF" id="PIRSF006648">
    <property type="entry name" value="DrrB"/>
    <property type="match status" value="1"/>
</dbReference>
<dbReference type="InterPro" id="IPR013525">
    <property type="entry name" value="ABC2_TM"/>
</dbReference>
<dbReference type="PANTHER" id="PTHR43229">
    <property type="entry name" value="NODULATION PROTEIN J"/>
    <property type="match status" value="1"/>
</dbReference>
<dbReference type="GO" id="GO:0140359">
    <property type="term" value="F:ABC-type transporter activity"/>
    <property type="evidence" value="ECO:0007669"/>
    <property type="project" value="InterPro"/>
</dbReference>
<dbReference type="InterPro" id="IPR051784">
    <property type="entry name" value="Nod_factor_ABC_transporter"/>
</dbReference>
<feature type="transmembrane region" description="Helical" evidence="6">
    <location>
        <begin position="169"/>
        <end position="189"/>
    </location>
</feature>
<comment type="similarity">
    <text evidence="6">Belongs to the ABC-2 integral membrane protein family.</text>
</comment>
<evidence type="ECO:0000256" key="4">
    <source>
        <dbReference type="ARBA" id="ARBA00023136"/>
    </source>
</evidence>
<dbReference type="Pfam" id="PF01061">
    <property type="entry name" value="ABC2_membrane"/>
    <property type="match status" value="1"/>
</dbReference>
<keyword evidence="5" id="KW-0046">Antibiotic resistance</keyword>
<dbReference type="EMBL" id="CP031320">
    <property type="protein sequence ID" value="AXK37232.1"/>
    <property type="molecule type" value="Genomic_DNA"/>
</dbReference>
<dbReference type="GO" id="GO:0046677">
    <property type="term" value="P:response to antibiotic"/>
    <property type="evidence" value="ECO:0007669"/>
    <property type="project" value="UniProtKB-KW"/>
</dbReference>